<dbReference type="PANTHER" id="PTHR36844:SF1">
    <property type="entry name" value="PROTEASE PRSW"/>
    <property type="match status" value="1"/>
</dbReference>
<feature type="transmembrane region" description="Helical" evidence="2">
    <location>
        <begin position="156"/>
        <end position="177"/>
    </location>
</feature>
<evidence type="ECO:0000256" key="1">
    <source>
        <dbReference type="SAM" id="MobiDB-lite"/>
    </source>
</evidence>
<feature type="transmembrane region" description="Helical" evidence="2">
    <location>
        <begin position="266"/>
        <end position="289"/>
    </location>
</feature>
<feature type="compositionally biased region" description="Low complexity" evidence="1">
    <location>
        <begin position="386"/>
        <end position="399"/>
    </location>
</feature>
<organism evidence="3 4">
    <name type="scientific">Frondihabitans peucedani</name>
    <dbReference type="NCBI Taxonomy" id="598626"/>
    <lineage>
        <taxon>Bacteria</taxon>
        <taxon>Bacillati</taxon>
        <taxon>Actinomycetota</taxon>
        <taxon>Actinomycetes</taxon>
        <taxon>Micrococcales</taxon>
        <taxon>Microbacteriaceae</taxon>
        <taxon>Frondihabitans</taxon>
    </lineage>
</organism>
<feature type="transmembrane region" description="Helical" evidence="2">
    <location>
        <begin position="203"/>
        <end position="224"/>
    </location>
</feature>
<gene>
    <name evidence="3" type="ORF">GCM10022256_08350</name>
</gene>
<reference evidence="4" key="1">
    <citation type="journal article" date="2019" name="Int. J. Syst. Evol. Microbiol.">
        <title>The Global Catalogue of Microorganisms (GCM) 10K type strain sequencing project: providing services to taxonomists for standard genome sequencing and annotation.</title>
        <authorList>
            <consortium name="The Broad Institute Genomics Platform"/>
            <consortium name="The Broad Institute Genome Sequencing Center for Infectious Disease"/>
            <person name="Wu L."/>
            <person name="Ma J."/>
        </authorList>
    </citation>
    <scope>NUCLEOTIDE SEQUENCE [LARGE SCALE GENOMIC DNA]</scope>
    <source>
        <strain evidence="4">JCM 17442</strain>
    </source>
</reference>
<feature type="compositionally biased region" description="Pro residues" evidence="1">
    <location>
        <begin position="343"/>
        <end position="353"/>
    </location>
</feature>
<feature type="compositionally biased region" description="Low complexity" evidence="1">
    <location>
        <begin position="367"/>
        <end position="377"/>
    </location>
</feature>
<dbReference type="PANTHER" id="PTHR36844">
    <property type="entry name" value="PROTEASE PRSW"/>
    <property type="match status" value="1"/>
</dbReference>
<keyword evidence="2" id="KW-0812">Transmembrane</keyword>
<proteinExistence type="predicted"/>
<evidence type="ECO:0000256" key="2">
    <source>
        <dbReference type="SAM" id="Phobius"/>
    </source>
</evidence>
<evidence type="ECO:0000313" key="3">
    <source>
        <dbReference type="EMBL" id="GAA4265223.1"/>
    </source>
</evidence>
<dbReference type="Pfam" id="PF13367">
    <property type="entry name" value="PrsW-protease"/>
    <property type="match status" value="1"/>
</dbReference>
<feature type="transmembrane region" description="Helical" evidence="2">
    <location>
        <begin position="20"/>
        <end position="46"/>
    </location>
</feature>
<feature type="region of interest" description="Disordered" evidence="1">
    <location>
        <begin position="343"/>
        <end position="409"/>
    </location>
</feature>
<comment type="caution">
    <text evidence="3">The sequence shown here is derived from an EMBL/GenBank/DDBJ whole genome shotgun (WGS) entry which is preliminary data.</text>
</comment>
<dbReference type="EMBL" id="BAABAU010000001">
    <property type="protein sequence ID" value="GAA4265223.1"/>
    <property type="molecule type" value="Genomic_DNA"/>
</dbReference>
<sequence>MRANWPPPIWLAWERPARKWLGRFGGLWISAAGVFFFLFLLLVGGLLLHNGAAVTVGLLVGSVTVAGAFIYTMAYRIGPRDTLGLSRLLIAFGLGGLVSVTVGSTFDSLLSKAAPGAGSTPSLVVLCLAGISEELAKILAVVLVSRKLADKSMRNGLFLGGAVGLGFAALEDLAYAVNFYENPPAQLHLTHLMAALVLTPTRAILTPLLHPIYTALLAAALFSATRGGRFRITWRVVLAYLGVALAHGIWDGSAGVLQLVKGPLQVALAPLVVLIVYPGVITATGLIWIKVARRARYRFHTRVLWWLAPPPVGAPAAVPPAAGLAAAPPAHVLTAFAPPSGRPVLPPSGPASAPPLRAWPDPRAHDAAPGSAPSAPGLAPPPTRVPGSSEGPESPAEAAWPPPASHTRV</sequence>
<dbReference type="Proteomes" id="UP001501594">
    <property type="component" value="Unassembled WGS sequence"/>
</dbReference>
<keyword evidence="2" id="KW-1133">Transmembrane helix</keyword>
<feature type="transmembrane region" description="Helical" evidence="2">
    <location>
        <begin position="85"/>
        <end position="103"/>
    </location>
</feature>
<evidence type="ECO:0008006" key="5">
    <source>
        <dbReference type="Google" id="ProtNLM"/>
    </source>
</evidence>
<feature type="compositionally biased region" description="Pro residues" evidence="1">
    <location>
        <begin position="400"/>
        <end position="409"/>
    </location>
</feature>
<dbReference type="RefSeq" id="WP_344793768.1">
    <property type="nucleotide sequence ID" value="NZ_BAABAU010000001.1"/>
</dbReference>
<keyword evidence="4" id="KW-1185">Reference proteome</keyword>
<evidence type="ECO:0000313" key="4">
    <source>
        <dbReference type="Proteomes" id="UP001501594"/>
    </source>
</evidence>
<feature type="transmembrane region" description="Helical" evidence="2">
    <location>
        <begin position="123"/>
        <end position="144"/>
    </location>
</feature>
<feature type="transmembrane region" description="Helical" evidence="2">
    <location>
        <begin position="52"/>
        <end position="73"/>
    </location>
</feature>
<dbReference type="InterPro" id="IPR026898">
    <property type="entry name" value="PrsW"/>
</dbReference>
<name>A0ABP8DZ24_9MICO</name>
<protein>
    <recommendedName>
        <fullName evidence="5">RsiW-degrading membrane proteinase PrsW (M82 family)</fullName>
    </recommendedName>
</protein>
<feature type="transmembrane region" description="Helical" evidence="2">
    <location>
        <begin position="236"/>
        <end position="260"/>
    </location>
</feature>
<keyword evidence="2" id="KW-0472">Membrane</keyword>
<accession>A0ABP8DZ24</accession>